<gene>
    <name evidence="11" type="ORF">ECRASSUSDP1_LOCUS5518</name>
</gene>
<feature type="compositionally biased region" description="Basic residues" evidence="9">
    <location>
        <begin position="463"/>
        <end position="472"/>
    </location>
</feature>
<evidence type="ECO:0000256" key="5">
    <source>
        <dbReference type="ARBA" id="ARBA00023043"/>
    </source>
</evidence>
<comment type="caution">
    <text evidence="11">The sequence shown here is derived from an EMBL/GenBank/DDBJ whole genome shotgun (WGS) entry which is preliminary data.</text>
</comment>
<feature type="coiled-coil region" evidence="8">
    <location>
        <begin position="484"/>
        <end position="552"/>
    </location>
</feature>
<evidence type="ECO:0000256" key="2">
    <source>
        <dbReference type="ARBA" id="ARBA00022737"/>
    </source>
</evidence>
<feature type="compositionally biased region" description="Acidic residues" evidence="9">
    <location>
        <begin position="8"/>
        <end position="20"/>
    </location>
</feature>
<dbReference type="Gene3D" id="3.30.40.10">
    <property type="entry name" value="Zinc/RING finger domain, C3HC4 (zinc finger)"/>
    <property type="match status" value="1"/>
</dbReference>
<feature type="domain" description="FYVE-type" evidence="10">
    <location>
        <begin position="201"/>
        <end position="264"/>
    </location>
</feature>
<evidence type="ECO:0000256" key="1">
    <source>
        <dbReference type="ARBA" id="ARBA00022723"/>
    </source>
</evidence>
<evidence type="ECO:0000256" key="9">
    <source>
        <dbReference type="SAM" id="MobiDB-lite"/>
    </source>
</evidence>
<keyword evidence="8" id="KW-0175">Coiled coil</keyword>
<evidence type="ECO:0000313" key="12">
    <source>
        <dbReference type="Proteomes" id="UP001295684"/>
    </source>
</evidence>
<dbReference type="InterPro" id="IPR011011">
    <property type="entry name" value="Znf_FYVE_PHD"/>
</dbReference>
<dbReference type="Gene3D" id="1.25.40.20">
    <property type="entry name" value="Ankyrin repeat-containing domain"/>
    <property type="match status" value="1"/>
</dbReference>
<evidence type="ECO:0000256" key="6">
    <source>
        <dbReference type="PROSITE-ProRule" id="PRU00023"/>
    </source>
</evidence>
<dbReference type="SUPFAM" id="SSF48403">
    <property type="entry name" value="Ankyrin repeat"/>
    <property type="match status" value="1"/>
</dbReference>
<organism evidence="11 12">
    <name type="scientific">Euplotes crassus</name>
    <dbReference type="NCBI Taxonomy" id="5936"/>
    <lineage>
        <taxon>Eukaryota</taxon>
        <taxon>Sar</taxon>
        <taxon>Alveolata</taxon>
        <taxon>Ciliophora</taxon>
        <taxon>Intramacronucleata</taxon>
        <taxon>Spirotrichea</taxon>
        <taxon>Hypotrichia</taxon>
        <taxon>Euplotida</taxon>
        <taxon>Euplotidae</taxon>
        <taxon>Moneuplotes</taxon>
    </lineage>
</organism>
<evidence type="ECO:0000256" key="7">
    <source>
        <dbReference type="PROSITE-ProRule" id="PRU00091"/>
    </source>
</evidence>
<proteinExistence type="predicted"/>
<feature type="region of interest" description="Disordered" evidence="9">
    <location>
        <begin position="442"/>
        <end position="472"/>
    </location>
</feature>
<reference evidence="11" key="1">
    <citation type="submission" date="2023-07" db="EMBL/GenBank/DDBJ databases">
        <authorList>
            <consortium name="AG Swart"/>
            <person name="Singh M."/>
            <person name="Singh A."/>
            <person name="Seah K."/>
            <person name="Emmerich C."/>
        </authorList>
    </citation>
    <scope>NUCLEOTIDE SEQUENCE</scope>
    <source>
        <strain evidence="11">DP1</strain>
    </source>
</reference>
<feature type="region of interest" description="Disordered" evidence="9">
    <location>
        <begin position="1"/>
        <end position="20"/>
    </location>
</feature>
<keyword evidence="5 6" id="KW-0040">ANK repeat</keyword>
<dbReference type="PROSITE" id="PS50088">
    <property type="entry name" value="ANK_REPEAT"/>
    <property type="match status" value="2"/>
</dbReference>
<dbReference type="InterPro" id="IPR013083">
    <property type="entry name" value="Znf_RING/FYVE/PHD"/>
</dbReference>
<protein>
    <recommendedName>
        <fullName evidence="10">FYVE-type domain-containing protein</fullName>
    </recommendedName>
</protein>
<dbReference type="AlphaFoldDB" id="A0AAD1UA56"/>
<evidence type="ECO:0000256" key="3">
    <source>
        <dbReference type="ARBA" id="ARBA00022771"/>
    </source>
</evidence>
<dbReference type="Proteomes" id="UP001295684">
    <property type="component" value="Unassembled WGS sequence"/>
</dbReference>
<evidence type="ECO:0000256" key="4">
    <source>
        <dbReference type="ARBA" id="ARBA00022833"/>
    </source>
</evidence>
<sequence>MEHQDPNESLEAENEGEMVEMDPEVANQNLLQACKDNDEETALEYLEGKEINASYESEDKWTPLSWVCCNGNDKLAHILLKEHGAASMYIKDKEEKEEEEDSDPFKKPEDAKEVGRYTPLHWASYKGHFRIVWLLLKEGLSPLDIDVFGNTAVHQAAASGNLPVLECYLSRGVDMELKNSRGHTAYDLATTKEVKDIINEAIATERCVSCHSVFDFKNIRYYCITCKRFYCTKCSNTLWEYDTAESEHQEKPVCRCNSCDDKKKKGERSMKEAMDTMNFETVDEVLSELRTKNLDLDVKLMKAAEVLHLKLDKQKDINEFIASLAHVPNYKTIKKSVSILEEKVKKAKELNVDIDQEVLDKVNANIGRLIAERNLQFQMEKVRVFDSGHEDVRTLEDLIHIAKATGVASEYTDRADIYLDKMKRNIRAREILDLLEAYPPREYPEVEEPDPKKKGGRQEAPPPKKKKKKGKKVVFDTPDWCTNLDNLKEEVKNLEGLVQDAENLELDDTFTERTVVVFERFKKKEIPFREEELRIEAEKEALKKAKKAAKKKN</sequence>
<feature type="repeat" description="ANK" evidence="6">
    <location>
        <begin position="148"/>
        <end position="180"/>
    </location>
</feature>
<dbReference type="InterPro" id="IPR036770">
    <property type="entry name" value="Ankyrin_rpt-contain_sf"/>
</dbReference>
<keyword evidence="4" id="KW-0862">Zinc</keyword>
<dbReference type="PANTHER" id="PTHR24171">
    <property type="entry name" value="ANKYRIN REPEAT DOMAIN-CONTAINING PROTEIN 39-RELATED"/>
    <property type="match status" value="1"/>
</dbReference>
<name>A0AAD1UA56_EUPCR</name>
<dbReference type="GO" id="GO:0008270">
    <property type="term" value="F:zinc ion binding"/>
    <property type="evidence" value="ECO:0007669"/>
    <property type="project" value="UniProtKB-KW"/>
</dbReference>
<feature type="repeat" description="ANK" evidence="6">
    <location>
        <begin position="115"/>
        <end position="147"/>
    </location>
</feature>
<keyword evidence="2" id="KW-0677">Repeat</keyword>
<keyword evidence="3 7" id="KW-0863">Zinc-finger</keyword>
<dbReference type="InterPro" id="IPR017455">
    <property type="entry name" value="Znf_FYVE-rel"/>
</dbReference>
<dbReference type="CDD" id="cd00065">
    <property type="entry name" value="FYVE_like_SF"/>
    <property type="match status" value="1"/>
</dbReference>
<evidence type="ECO:0000313" key="11">
    <source>
        <dbReference type="EMBL" id="CAI2364175.1"/>
    </source>
</evidence>
<dbReference type="Pfam" id="PF00023">
    <property type="entry name" value="Ank"/>
    <property type="match status" value="1"/>
</dbReference>
<keyword evidence="1" id="KW-0479">Metal-binding</keyword>
<dbReference type="PROSITE" id="PS50297">
    <property type="entry name" value="ANK_REP_REGION"/>
    <property type="match status" value="2"/>
</dbReference>
<evidence type="ECO:0000259" key="10">
    <source>
        <dbReference type="PROSITE" id="PS50178"/>
    </source>
</evidence>
<accession>A0AAD1UA56</accession>
<dbReference type="InterPro" id="IPR002110">
    <property type="entry name" value="Ankyrin_rpt"/>
</dbReference>
<dbReference type="PROSITE" id="PS50178">
    <property type="entry name" value="ZF_FYVE"/>
    <property type="match status" value="1"/>
</dbReference>
<evidence type="ECO:0000256" key="8">
    <source>
        <dbReference type="SAM" id="Coils"/>
    </source>
</evidence>
<dbReference type="Pfam" id="PF12796">
    <property type="entry name" value="Ank_2"/>
    <property type="match status" value="1"/>
</dbReference>
<dbReference type="SUPFAM" id="SSF57903">
    <property type="entry name" value="FYVE/PHD zinc finger"/>
    <property type="match status" value="1"/>
</dbReference>
<dbReference type="SMART" id="SM00248">
    <property type="entry name" value="ANK"/>
    <property type="match status" value="3"/>
</dbReference>
<keyword evidence="12" id="KW-1185">Reference proteome</keyword>
<feature type="coiled-coil region" evidence="8">
    <location>
        <begin position="330"/>
        <end position="357"/>
    </location>
</feature>
<dbReference type="EMBL" id="CAMPGE010005324">
    <property type="protein sequence ID" value="CAI2364175.1"/>
    <property type="molecule type" value="Genomic_DNA"/>
</dbReference>